<dbReference type="Pfam" id="PF10830">
    <property type="entry name" value="DUF2553"/>
    <property type="match status" value="1"/>
</dbReference>
<organism evidence="1 2">
    <name type="scientific">Mesobacillus subterraneus</name>
    <dbReference type="NCBI Taxonomy" id="285983"/>
    <lineage>
        <taxon>Bacteria</taxon>
        <taxon>Bacillati</taxon>
        <taxon>Bacillota</taxon>
        <taxon>Bacilli</taxon>
        <taxon>Bacillales</taxon>
        <taxon>Bacillaceae</taxon>
        <taxon>Mesobacillus</taxon>
    </lineage>
</organism>
<dbReference type="InterPro" id="IPR020140">
    <property type="entry name" value="Uncharacterised_YusG"/>
</dbReference>
<protein>
    <submittedName>
        <fullName evidence="1">DUF2553 family protein</fullName>
    </submittedName>
</protein>
<dbReference type="Proteomes" id="UP000279911">
    <property type="component" value="Unassembled WGS sequence"/>
</dbReference>
<sequence>MTLKQQKMDITDRVTGKLENGAVQLYLENEPIGKITLPEGVQLELSHHYESEHNKIYQHVSVPDQSEPRYTDCDEGGWC</sequence>
<evidence type="ECO:0000313" key="1">
    <source>
        <dbReference type="EMBL" id="RSD28335.1"/>
    </source>
</evidence>
<dbReference type="EMBL" id="RSFW01000008">
    <property type="protein sequence ID" value="RSD28335.1"/>
    <property type="molecule type" value="Genomic_DNA"/>
</dbReference>
<gene>
    <name evidence="1" type="ORF">EJA10_05480</name>
</gene>
<evidence type="ECO:0000313" key="2">
    <source>
        <dbReference type="Proteomes" id="UP000279911"/>
    </source>
</evidence>
<comment type="caution">
    <text evidence="1">The sequence shown here is derived from an EMBL/GenBank/DDBJ whole genome shotgun (WGS) entry which is preliminary data.</text>
</comment>
<proteinExistence type="predicted"/>
<accession>A0A3R9EE68</accession>
<dbReference type="RefSeq" id="WP_125479012.1">
    <property type="nucleotide sequence ID" value="NZ_RSFW01000008.1"/>
</dbReference>
<dbReference type="AlphaFoldDB" id="A0A3R9EE68"/>
<reference evidence="2" key="1">
    <citation type="submission" date="2018-12" db="EMBL/GenBank/DDBJ databases">
        <title>Bacillus chawlae sp. nov., Bacillus glennii sp. nov., and Bacillus saganii sp. nov. Isolated from the Vehicle Assembly Building at Kennedy Space Center where the Viking Spacecraft were Assembled.</title>
        <authorList>
            <person name="Seuylemezian A."/>
            <person name="Vaishampayan P."/>
        </authorList>
    </citation>
    <scope>NUCLEOTIDE SEQUENCE [LARGE SCALE GENOMIC DNA]</scope>
    <source>
        <strain evidence="2">DSM 13966</strain>
    </source>
</reference>
<dbReference type="OrthoDB" id="2876840at2"/>
<name>A0A3R9EE68_9BACI</name>